<evidence type="ECO:0000256" key="2">
    <source>
        <dbReference type="SAM" id="MobiDB-lite"/>
    </source>
</evidence>
<evidence type="ECO:0000256" key="1">
    <source>
        <dbReference type="HAMAP-Rule" id="MF_00122"/>
    </source>
</evidence>
<keyword evidence="3" id="KW-0808">Transferase</keyword>
<comment type="catalytic activity">
    <reaction evidence="1">
        <text>L-aspartyl-tRNA(Asn) + L-glutamine + ATP + H2O = L-asparaginyl-tRNA(Asn) + L-glutamate + ADP + phosphate + 2 H(+)</text>
        <dbReference type="Rhea" id="RHEA:14513"/>
        <dbReference type="Rhea" id="RHEA-COMP:9674"/>
        <dbReference type="Rhea" id="RHEA-COMP:9677"/>
        <dbReference type="ChEBI" id="CHEBI:15377"/>
        <dbReference type="ChEBI" id="CHEBI:15378"/>
        <dbReference type="ChEBI" id="CHEBI:29985"/>
        <dbReference type="ChEBI" id="CHEBI:30616"/>
        <dbReference type="ChEBI" id="CHEBI:43474"/>
        <dbReference type="ChEBI" id="CHEBI:58359"/>
        <dbReference type="ChEBI" id="CHEBI:78515"/>
        <dbReference type="ChEBI" id="CHEBI:78516"/>
        <dbReference type="ChEBI" id="CHEBI:456216"/>
    </reaction>
</comment>
<dbReference type="Gene3D" id="1.10.20.60">
    <property type="entry name" value="Glu-tRNAGln amidotransferase C subunit, N-terminal domain"/>
    <property type="match status" value="1"/>
</dbReference>
<dbReference type="STRING" id="1090615.SAMN04515671_0272"/>
<dbReference type="Pfam" id="PF02686">
    <property type="entry name" value="GatC"/>
    <property type="match status" value="1"/>
</dbReference>
<feature type="region of interest" description="Disordered" evidence="2">
    <location>
        <begin position="92"/>
        <end position="114"/>
    </location>
</feature>
<accession>A0A1H0HYJ7</accession>
<feature type="region of interest" description="Disordered" evidence="2">
    <location>
        <begin position="1"/>
        <end position="21"/>
    </location>
</feature>
<gene>
    <name evidence="1" type="primary">gatC</name>
    <name evidence="3" type="ORF">SAMN04515671_0272</name>
</gene>
<comment type="subunit">
    <text evidence="1">Heterotrimer of A, B and C subunits.</text>
</comment>
<name>A0A1H0HYJ7_9ACTN</name>
<dbReference type="InterPro" id="IPR003837">
    <property type="entry name" value="GatC"/>
</dbReference>
<sequence>MSSSAEPTGVAGSSHPTLTRDDVDHLAHLARLDLTDAELDTYVGQLSVILDAVSEVTAVTSGQEIEPTTHAVPSTNVFRPDVRVPGLSQREALAGAPSAQDGRFRVPQILGEEQ</sequence>
<dbReference type="RefSeq" id="WP_269457483.1">
    <property type="nucleotide sequence ID" value="NZ_LT629710.1"/>
</dbReference>
<dbReference type="InterPro" id="IPR036113">
    <property type="entry name" value="Asp/Glu-ADT_sf_sub_c"/>
</dbReference>
<evidence type="ECO:0000313" key="4">
    <source>
        <dbReference type="Proteomes" id="UP000198741"/>
    </source>
</evidence>
<comment type="function">
    <text evidence="1">Allows the formation of correctly charged Asn-tRNA(Asn) or Gln-tRNA(Gln) through the transamidation of misacylated Asp-tRNA(Asn) or Glu-tRNA(Gln) in organisms which lack either or both of asparaginyl-tRNA or glutaminyl-tRNA synthetases. The reaction takes place in the presence of glutamine and ATP through an activated phospho-Asp-tRNA(Asn) or phospho-Glu-tRNA(Gln).</text>
</comment>
<dbReference type="EC" id="6.3.5.-" evidence="1"/>
<dbReference type="PANTHER" id="PTHR15004">
    <property type="entry name" value="GLUTAMYL-TRNA(GLN) AMIDOTRANSFERASE SUBUNIT C, MITOCHONDRIAL"/>
    <property type="match status" value="1"/>
</dbReference>
<dbReference type="HAMAP" id="MF_00122">
    <property type="entry name" value="GatC"/>
    <property type="match status" value="1"/>
</dbReference>
<comment type="catalytic activity">
    <reaction evidence="1">
        <text>L-glutamyl-tRNA(Gln) + L-glutamine + ATP + H2O = L-glutaminyl-tRNA(Gln) + L-glutamate + ADP + phosphate + H(+)</text>
        <dbReference type="Rhea" id="RHEA:17521"/>
        <dbReference type="Rhea" id="RHEA-COMP:9681"/>
        <dbReference type="Rhea" id="RHEA-COMP:9684"/>
        <dbReference type="ChEBI" id="CHEBI:15377"/>
        <dbReference type="ChEBI" id="CHEBI:15378"/>
        <dbReference type="ChEBI" id="CHEBI:29985"/>
        <dbReference type="ChEBI" id="CHEBI:30616"/>
        <dbReference type="ChEBI" id="CHEBI:43474"/>
        <dbReference type="ChEBI" id="CHEBI:58359"/>
        <dbReference type="ChEBI" id="CHEBI:78520"/>
        <dbReference type="ChEBI" id="CHEBI:78521"/>
        <dbReference type="ChEBI" id="CHEBI:456216"/>
    </reaction>
</comment>
<dbReference type="GO" id="GO:0050566">
    <property type="term" value="F:asparaginyl-tRNA synthase (glutamine-hydrolyzing) activity"/>
    <property type="evidence" value="ECO:0007669"/>
    <property type="project" value="RHEA"/>
</dbReference>
<dbReference type="GO" id="GO:0006450">
    <property type="term" value="P:regulation of translational fidelity"/>
    <property type="evidence" value="ECO:0007669"/>
    <property type="project" value="InterPro"/>
</dbReference>
<keyword evidence="1" id="KW-0547">Nucleotide-binding</keyword>
<keyword evidence="1" id="KW-0436">Ligase</keyword>
<evidence type="ECO:0000313" key="3">
    <source>
        <dbReference type="EMBL" id="SDO24213.1"/>
    </source>
</evidence>
<dbReference type="GO" id="GO:0016740">
    <property type="term" value="F:transferase activity"/>
    <property type="evidence" value="ECO:0007669"/>
    <property type="project" value="UniProtKB-KW"/>
</dbReference>
<keyword evidence="1" id="KW-0067">ATP-binding</keyword>
<dbReference type="EMBL" id="LT629710">
    <property type="protein sequence ID" value="SDO24213.1"/>
    <property type="molecule type" value="Genomic_DNA"/>
</dbReference>
<dbReference type="GO" id="GO:0006412">
    <property type="term" value="P:translation"/>
    <property type="evidence" value="ECO:0007669"/>
    <property type="project" value="UniProtKB-UniRule"/>
</dbReference>
<dbReference type="GO" id="GO:0050567">
    <property type="term" value="F:glutaminyl-tRNA synthase (glutamine-hydrolyzing) activity"/>
    <property type="evidence" value="ECO:0007669"/>
    <property type="project" value="UniProtKB-UniRule"/>
</dbReference>
<dbReference type="Proteomes" id="UP000198741">
    <property type="component" value="Chromosome I"/>
</dbReference>
<dbReference type="NCBIfam" id="TIGR00135">
    <property type="entry name" value="gatC"/>
    <property type="match status" value="1"/>
</dbReference>
<proteinExistence type="inferred from homology"/>
<reference evidence="3 4" key="1">
    <citation type="submission" date="2016-10" db="EMBL/GenBank/DDBJ databases">
        <authorList>
            <person name="de Groot N.N."/>
        </authorList>
    </citation>
    <scope>NUCLEOTIDE SEQUENCE [LARGE SCALE GENOMIC DNA]</scope>
    <source>
        <strain evidence="4">P4-7,KCTC 19426,CECT 7604</strain>
    </source>
</reference>
<keyword evidence="4" id="KW-1185">Reference proteome</keyword>
<comment type="similarity">
    <text evidence="1">Belongs to the GatC family.</text>
</comment>
<keyword evidence="1" id="KW-0648">Protein biosynthesis</keyword>
<dbReference type="GO" id="GO:0070681">
    <property type="term" value="P:glutaminyl-tRNAGln biosynthesis via transamidation"/>
    <property type="evidence" value="ECO:0007669"/>
    <property type="project" value="TreeGrafter"/>
</dbReference>
<dbReference type="SUPFAM" id="SSF141000">
    <property type="entry name" value="Glu-tRNAGln amidotransferase C subunit"/>
    <property type="match status" value="1"/>
</dbReference>
<organism evidence="3 4">
    <name type="scientific">Nakamurella panacisegetis</name>
    <dbReference type="NCBI Taxonomy" id="1090615"/>
    <lineage>
        <taxon>Bacteria</taxon>
        <taxon>Bacillati</taxon>
        <taxon>Actinomycetota</taxon>
        <taxon>Actinomycetes</taxon>
        <taxon>Nakamurellales</taxon>
        <taxon>Nakamurellaceae</taxon>
        <taxon>Nakamurella</taxon>
    </lineage>
</organism>
<protein>
    <recommendedName>
        <fullName evidence="1">Aspartyl/glutamyl-tRNA(Asn/Gln) amidotransferase subunit C</fullName>
        <shortName evidence="1">Asp/Glu-ADT subunit C</shortName>
        <ecNumber evidence="1">6.3.5.-</ecNumber>
    </recommendedName>
</protein>
<dbReference type="PANTHER" id="PTHR15004:SF0">
    <property type="entry name" value="GLUTAMYL-TRNA(GLN) AMIDOTRANSFERASE SUBUNIT C, MITOCHONDRIAL"/>
    <property type="match status" value="1"/>
</dbReference>
<dbReference type="GO" id="GO:0005524">
    <property type="term" value="F:ATP binding"/>
    <property type="evidence" value="ECO:0007669"/>
    <property type="project" value="UniProtKB-KW"/>
</dbReference>
<dbReference type="AlphaFoldDB" id="A0A1H0HYJ7"/>